<evidence type="ECO:0000313" key="5">
    <source>
        <dbReference type="EMBL" id="KRK71040.1"/>
    </source>
</evidence>
<gene>
    <name evidence="5" type="ORF">FD02_GL000225</name>
</gene>
<feature type="domain" description="WxL Interacting Protein peptidoglycan binding" evidence="3">
    <location>
        <begin position="33"/>
        <end position="149"/>
    </location>
</feature>
<keyword evidence="6" id="KW-1185">Reference proteome</keyword>
<sequence length="354" mass="39497">MTRIKIWLVGALALLGLGFANNTPVHAADGAQYTVSPVIPDNQRTSVSSYFDLVVKPGTTQNLTLAIVNKTGVTRHLTLDLTTAWSQPNGQIGYTPNGPKDSSAEYRLSDLGPKTQTITLSPNETKRVSTPIKIPQSGFKGVLLGGLYMYDQKKTNGGTKSGVKLKNRFATLVGVQLQTKTGAFNEIKPNLKLAGVSAGIQTGQPGVIATVQNPMPTYWGKMKWRARVYRRDSKKVIMRRTTTNYAVAPSSHLDFGILQKKALDPGDYTLDLLITGPHGRWHFKRNFSILTEQANQINKKLGLKRSFTLPWWAWLLIGLALAGLIWLIIFLWKRRRRDDDEEPTTRRGRHQHQR</sequence>
<dbReference type="EMBL" id="AZDJ01000030">
    <property type="protein sequence ID" value="KRK71040.1"/>
    <property type="molecule type" value="Genomic_DNA"/>
</dbReference>
<dbReference type="OrthoDB" id="2365961at2"/>
<dbReference type="Pfam" id="PF06030">
    <property type="entry name" value="WxLIP_PGBD"/>
    <property type="match status" value="1"/>
</dbReference>
<protein>
    <submittedName>
        <fullName evidence="5">Cell surface protein</fullName>
    </submittedName>
</protein>
<accession>A0A0R1JI51</accession>
<keyword evidence="1" id="KW-0812">Transmembrane</keyword>
<dbReference type="STRING" id="1291734.FD02_GL000225"/>
<comment type="caution">
    <text evidence="5">The sequence shown here is derived from an EMBL/GenBank/DDBJ whole genome shotgun (WGS) entry which is preliminary data.</text>
</comment>
<evidence type="ECO:0000259" key="4">
    <source>
        <dbReference type="Pfam" id="PF11797"/>
    </source>
</evidence>
<feature type="transmembrane region" description="Helical" evidence="1">
    <location>
        <begin position="311"/>
        <end position="332"/>
    </location>
</feature>
<keyword evidence="1" id="KW-0472">Membrane</keyword>
<keyword evidence="1" id="KW-1133">Transmembrane helix</keyword>
<evidence type="ECO:0000259" key="3">
    <source>
        <dbReference type="Pfam" id="PF06030"/>
    </source>
</evidence>
<dbReference type="RefSeq" id="WP_056951734.1">
    <property type="nucleotide sequence ID" value="NZ_AZDJ01000030.1"/>
</dbReference>
<reference evidence="5 6" key="1">
    <citation type="journal article" date="2015" name="Genome Announc.">
        <title>Expanding the biotechnology potential of lactobacilli through comparative genomics of 213 strains and associated genera.</title>
        <authorList>
            <person name="Sun Z."/>
            <person name="Harris H.M."/>
            <person name="McCann A."/>
            <person name="Guo C."/>
            <person name="Argimon S."/>
            <person name="Zhang W."/>
            <person name="Yang X."/>
            <person name="Jeffery I.B."/>
            <person name="Cooney J.C."/>
            <person name="Kagawa T.F."/>
            <person name="Liu W."/>
            <person name="Song Y."/>
            <person name="Salvetti E."/>
            <person name="Wrobel A."/>
            <person name="Rasinkangas P."/>
            <person name="Parkhill J."/>
            <person name="Rea M.C."/>
            <person name="O'Sullivan O."/>
            <person name="Ritari J."/>
            <person name="Douillard F.P."/>
            <person name="Paul Ross R."/>
            <person name="Yang R."/>
            <person name="Briner A.E."/>
            <person name="Felis G.E."/>
            <person name="de Vos W.M."/>
            <person name="Barrangou R."/>
            <person name="Klaenhammer T.R."/>
            <person name="Caufield P.W."/>
            <person name="Cui Y."/>
            <person name="Zhang H."/>
            <person name="O'Toole P.W."/>
        </authorList>
    </citation>
    <scope>NUCLEOTIDE SEQUENCE [LARGE SCALE GENOMIC DNA]</scope>
    <source>
        <strain evidence="5 6">JCM 17158</strain>
    </source>
</reference>
<evidence type="ECO:0000256" key="2">
    <source>
        <dbReference type="SAM" id="SignalP"/>
    </source>
</evidence>
<evidence type="ECO:0000313" key="6">
    <source>
        <dbReference type="Proteomes" id="UP000051804"/>
    </source>
</evidence>
<feature type="chain" id="PRO_5006406006" evidence="2">
    <location>
        <begin position="28"/>
        <end position="354"/>
    </location>
</feature>
<keyword evidence="2" id="KW-0732">Signal</keyword>
<dbReference type="InterPro" id="IPR010317">
    <property type="entry name" value="WxLIP_PGBD"/>
</dbReference>
<dbReference type="Pfam" id="PF11797">
    <property type="entry name" value="WxLIP_HBD"/>
    <property type="match status" value="1"/>
</dbReference>
<feature type="signal peptide" evidence="2">
    <location>
        <begin position="1"/>
        <end position="27"/>
    </location>
</feature>
<dbReference type="InterPro" id="IPR021759">
    <property type="entry name" value="WxLIP_HBD"/>
</dbReference>
<organism evidence="5 6">
    <name type="scientific">Lacticaseibacillus nasuensis JCM 17158</name>
    <dbReference type="NCBI Taxonomy" id="1291734"/>
    <lineage>
        <taxon>Bacteria</taxon>
        <taxon>Bacillati</taxon>
        <taxon>Bacillota</taxon>
        <taxon>Bacilli</taxon>
        <taxon>Lactobacillales</taxon>
        <taxon>Lactobacillaceae</taxon>
        <taxon>Lacticaseibacillus</taxon>
    </lineage>
</organism>
<dbReference type="AlphaFoldDB" id="A0A0R1JI51"/>
<dbReference type="Proteomes" id="UP000051804">
    <property type="component" value="Unassembled WGS sequence"/>
</dbReference>
<feature type="domain" description="WxL Interacting Protein host binding" evidence="4">
    <location>
        <begin position="161"/>
        <end position="299"/>
    </location>
</feature>
<evidence type="ECO:0000256" key="1">
    <source>
        <dbReference type="SAM" id="Phobius"/>
    </source>
</evidence>
<name>A0A0R1JI51_9LACO</name>
<dbReference type="PATRIC" id="fig|1291734.4.peg.233"/>
<proteinExistence type="predicted"/>